<gene>
    <name evidence="1" type="ORF">ACFR9U_14255</name>
</gene>
<dbReference type="AlphaFoldDB" id="A0ABD6CFG5"/>
<reference evidence="1 2" key="1">
    <citation type="journal article" date="2019" name="Int. J. Syst. Evol. Microbiol.">
        <title>The Global Catalogue of Microorganisms (GCM) 10K type strain sequencing project: providing services to taxonomists for standard genome sequencing and annotation.</title>
        <authorList>
            <consortium name="The Broad Institute Genomics Platform"/>
            <consortium name="The Broad Institute Genome Sequencing Center for Infectious Disease"/>
            <person name="Wu L."/>
            <person name="Ma J."/>
        </authorList>
    </citation>
    <scope>NUCLEOTIDE SEQUENCE [LARGE SCALE GENOMIC DNA]</scope>
    <source>
        <strain evidence="1 2">CGMCC 1.12125</strain>
    </source>
</reference>
<keyword evidence="2" id="KW-1185">Reference proteome</keyword>
<proteinExistence type="predicted"/>
<name>A0ABD6CFG5_9EURY</name>
<sequence length="215" mass="23833">MTDARSLTGELAATFTDVIHEVDTEIGENRTYGEGIGPHDEDDQVDALVNAVRARELFDGTVATAKSDSGAVSYPGGQSADLRIERGSTTEYCEAKLLRFQKANGNPSTRGFSKVFNPFQDHSPRSFIHDVSKLAESDIRARKIYLGLYYRPVDGAGSEIQSSEIAEKFAADVTHWTDHPISVDTVAQFSDLQHEVHQRGAIIVWTLDDQPRRFF</sequence>
<evidence type="ECO:0000313" key="1">
    <source>
        <dbReference type="EMBL" id="MFD1588143.1"/>
    </source>
</evidence>
<comment type="caution">
    <text evidence="1">The sequence shown here is derived from an EMBL/GenBank/DDBJ whole genome shotgun (WGS) entry which is preliminary data.</text>
</comment>
<dbReference type="EMBL" id="JBHUDJ010000008">
    <property type="protein sequence ID" value="MFD1588143.1"/>
    <property type="molecule type" value="Genomic_DNA"/>
</dbReference>
<evidence type="ECO:0000313" key="2">
    <source>
        <dbReference type="Proteomes" id="UP001597119"/>
    </source>
</evidence>
<dbReference type="Proteomes" id="UP001597119">
    <property type="component" value="Unassembled WGS sequence"/>
</dbReference>
<accession>A0ABD6CFG5</accession>
<organism evidence="1 2">
    <name type="scientific">Halorientalis brevis</name>
    <dbReference type="NCBI Taxonomy" id="1126241"/>
    <lineage>
        <taxon>Archaea</taxon>
        <taxon>Methanobacteriati</taxon>
        <taxon>Methanobacteriota</taxon>
        <taxon>Stenosarchaea group</taxon>
        <taxon>Halobacteria</taxon>
        <taxon>Halobacteriales</taxon>
        <taxon>Haloarculaceae</taxon>
        <taxon>Halorientalis</taxon>
    </lineage>
</organism>
<protein>
    <recommendedName>
        <fullName evidence="3">Restriction endonuclease</fullName>
    </recommendedName>
</protein>
<dbReference type="RefSeq" id="WP_247381732.1">
    <property type="nucleotide sequence ID" value="NZ_JALLGV010000012.1"/>
</dbReference>
<evidence type="ECO:0008006" key="3">
    <source>
        <dbReference type="Google" id="ProtNLM"/>
    </source>
</evidence>